<feature type="transmembrane region" description="Helical" evidence="6">
    <location>
        <begin position="28"/>
        <end position="49"/>
    </location>
</feature>
<keyword evidence="4 6" id="KW-1133">Transmembrane helix</keyword>
<dbReference type="RefSeq" id="WP_390307143.1">
    <property type="nucleotide sequence ID" value="NZ_JBHRRZ010000034.1"/>
</dbReference>
<feature type="transmembrane region" description="Helical" evidence="6">
    <location>
        <begin position="174"/>
        <end position="193"/>
    </location>
</feature>
<reference evidence="8" key="1">
    <citation type="journal article" date="2019" name="Int. J. Syst. Evol. Microbiol.">
        <title>The Global Catalogue of Microorganisms (GCM) 10K type strain sequencing project: providing services to taxonomists for standard genome sequencing and annotation.</title>
        <authorList>
            <consortium name="The Broad Institute Genomics Platform"/>
            <consortium name="The Broad Institute Genome Sequencing Center for Infectious Disease"/>
            <person name="Wu L."/>
            <person name="Ma J."/>
        </authorList>
    </citation>
    <scope>NUCLEOTIDE SEQUENCE [LARGE SCALE GENOMIC DNA]</scope>
    <source>
        <strain evidence="8">KCTC 13193</strain>
    </source>
</reference>
<feature type="transmembrane region" description="Helical" evidence="6">
    <location>
        <begin position="205"/>
        <end position="226"/>
    </location>
</feature>
<evidence type="ECO:0000256" key="2">
    <source>
        <dbReference type="ARBA" id="ARBA00022475"/>
    </source>
</evidence>
<feature type="transmembrane region" description="Helical" evidence="6">
    <location>
        <begin position="87"/>
        <end position="107"/>
    </location>
</feature>
<evidence type="ECO:0000256" key="3">
    <source>
        <dbReference type="ARBA" id="ARBA00022692"/>
    </source>
</evidence>
<evidence type="ECO:0000313" key="7">
    <source>
        <dbReference type="EMBL" id="MFC2949238.1"/>
    </source>
</evidence>
<accession>A0ABV7A8P8</accession>
<evidence type="ECO:0000256" key="6">
    <source>
        <dbReference type="SAM" id="Phobius"/>
    </source>
</evidence>
<evidence type="ECO:0000256" key="5">
    <source>
        <dbReference type="ARBA" id="ARBA00023136"/>
    </source>
</evidence>
<keyword evidence="5 6" id="KW-0472">Membrane</keyword>
<keyword evidence="3 6" id="KW-0812">Transmembrane</keyword>
<evidence type="ECO:0000313" key="8">
    <source>
        <dbReference type="Proteomes" id="UP001595387"/>
    </source>
</evidence>
<proteinExistence type="predicted"/>
<dbReference type="PANTHER" id="PTHR30213">
    <property type="entry name" value="INNER MEMBRANE PROTEIN YHJD"/>
    <property type="match status" value="1"/>
</dbReference>
<keyword evidence="8" id="KW-1185">Reference proteome</keyword>
<comment type="subcellular location">
    <subcellularLocation>
        <location evidence="1">Cell membrane</location>
        <topology evidence="1">Multi-pass membrane protein</topology>
    </subcellularLocation>
</comment>
<feature type="transmembrane region" description="Helical" evidence="6">
    <location>
        <begin position="238"/>
        <end position="266"/>
    </location>
</feature>
<evidence type="ECO:0000256" key="4">
    <source>
        <dbReference type="ARBA" id="ARBA00022989"/>
    </source>
</evidence>
<feature type="transmembrane region" description="Helical" evidence="6">
    <location>
        <begin position="127"/>
        <end position="154"/>
    </location>
</feature>
<organism evidence="7 8">
    <name type="scientific">Virgibacillus sediminis</name>
    <dbReference type="NCBI Taxonomy" id="202260"/>
    <lineage>
        <taxon>Bacteria</taxon>
        <taxon>Bacillati</taxon>
        <taxon>Bacillota</taxon>
        <taxon>Bacilli</taxon>
        <taxon>Bacillales</taxon>
        <taxon>Bacillaceae</taxon>
        <taxon>Virgibacillus</taxon>
    </lineage>
</organism>
<dbReference type="Proteomes" id="UP001595387">
    <property type="component" value="Unassembled WGS sequence"/>
</dbReference>
<dbReference type="PANTHER" id="PTHR30213:SF0">
    <property type="entry name" value="UPF0761 MEMBRANE PROTEIN YIHY"/>
    <property type="match status" value="1"/>
</dbReference>
<dbReference type="EMBL" id="JBHRRZ010000034">
    <property type="protein sequence ID" value="MFC2949238.1"/>
    <property type="molecule type" value="Genomic_DNA"/>
</dbReference>
<dbReference type="Pfam" id="PF03631">
    <property type="entry name" value="Virul_fac_BrkB"/>
    <property type="match status" value="1"/>
</dbReference>
<keyword evidence="2" id="KW-1003">Cell membrane</keyword>
<sequence length="283" mass="31047">MSKLKNFAKELMGRFKEDNIPLLAASQAYYYLLSIFPLLIVGFTILPYLNIQPQQAVDFIGNILPSEIASVLQENVISLVETPRGGLLTVGIIGALWSASNAVNAFIKASNEAYEVEETRNFIVVRLIALGLTLGMIISIAVAFLLPIFGNVIINFVESIIGLPPGTSLMLQAVRWGISIIVLTSILLVLYHVAPNKKLPFKHILPGALTASILWQLISLGFSFYVSNFGNYSATYGSLGGIIILMIWFFLTGLILMTGAVINVLYHNRQVAWDTEKQQASNI</sequence>
<dbReference type="NCBIfam" id="TIGR00765">
    <property type="entry name" value="yihY_not_rbn"/>
    <property type="match status" value="1"/>
</dbReference>
<gene>
    <name evidence="7" type="ORF">ACFODW_13025</name>
</gene>
<name>A0ABV7A8P8_9BACI</name>
<protein>
    <submittedName>
        <fullName evidence="7">YihY/virulence factor BrkB family protein</fullName>
    </submittedName>
</protein>
<dbReference type="InterPro" id="IPR017039">
    <property type="entry name" value="Virul_fac_BrkB"/>
</dbReference>
<dbReference type="PIRSF" id="PIRSF035875">
    <property type="entry name" value="RNase_BN"/>
    <property type="match status" value="1"/>
</dbReference>
<evidence type="ECO:0000256" key="1">
    <source>
        <dbReference type="ARBA" id="ARBA00004651"/>
    </source>
</evidence>
<comment type="caution">
    <text evidence="7">The sequence shown here is derived from an EMBL/GenBank/DDBJ whole genome shotgun (WGS) entry which is preliminary data.</text>
</comment>